<dbReference type="PRINTS" id="PR00111">
    <property type="entry name" value="ABHYDROLASE"/>
</dbReference>
<feature type="domain" description="AB hydrolase-1" evidence="2">
    <location>
        <begin position="22"/>
        <end position="248"/>
    </location>
</feature>
<evidence type="ECO:0000313" key="4">
    <source>
        <dbReference type="Proteomes" id="UP001236014"/>
    </source>
</evidence>
<dbReference type="InterPro" id="IPR029058">
    <property type="entry name" value="AB_hydrolase_fold"/>
</dbReference>
<proteinExistence type="predicted"/>
<gene>
    <name evidence="3" type="ORF">QRX50_06010</name>
</gene>
<dbReference type="InterPro" id="IPR050266">
    <property type="entry name" value="AB_hydrolase_sf"/>
</dbReference>
<evidence type="ECO:0000259" key="2">
    <source>
        <dbReference type="Pfam" id="PF12697"/>
    </source>
</evidence>
<dbReference type="EMBL" id="CP127294">
    <property type="protein sequence ID" value="WIX80333.1"/>
    <property type="molecule type" value="Genomic_DNA"/>
</dbReference>
<dbReference type="AlphaFoldDB" id="A0A9Y2MX37"/>
<dbReference type="GO" id="GO:0016020">
    <property type="term" value="C:membrane"/>
    <property type="evidence" value="ECO:0007669"/>
    <property type="project" value="TreeGrafter"/>
</dbReference>
<dbReference type="PANTHER" id="PTHR43798:SF31">
    <property type="entry name" value="AB HYDROLASE SUPERFAMILY PROTEIN YCLE"/>
    <property type="match status" value="1"/>
</dbReference>
<dbReference type="Gene3D" id="3.40.50.1820">
    <property type="entry name" value="alpha/beta hydrolase"/>
    <property type="match status" value="1"/>
</dbReference>
<dbReference type="Pfam" id="PF12697">
    <property type="entry name" value="Abhydrolase_6"/>
    <property type="match status" value="1"/>
</dbReference>
<keyword evidence="1 3" id="KW-0378">Hydrolase</keyword>
<evidence type="ECO:0000256" key="1">
    <source>
        <dbReference type="ARBA" id="ARBA00022801"/>
    </source>
</evidence>
<dbReference type="KEGG" id="acab:QRX50_06010"/>
<dbReference type="InterPro" id="IPR000073">
    <property type="entry name" value="AB_hydrolase_1"/>
</dbReference>
<organism evidence="3 4">
    <name type="scientific">Amycolatopsis carbonis</name>
    <dbReference type="NCBI Taxonomy" id="715471"/>
    <lineage>
        <taxon>Bacteria</taxon>
        <taxon>Bacillati</taxon>
        <taxon>Actinomycetota</taxon>
        <taxon>Actinomycetes</taxon>
        <taxon>Pseudonocardiales</taxon>
        <taxon>Pseudonocardiaceae</taxon>
        <taxon>Amycolatopsis</taxon>
    </lineage>
</organism>
<reference evidence="3 4" key="1">
    <citation type="submission" date="2023-06" db="EMBL/GenBank/DDBJ databases">
        <authorList>
            <person name="Oyuntsetseg B."/>
            <person name="Kim S.B."/>
        </authorList>
    </citation>
    <scope>NUCLEOTIDE SEQUENCE [LARGE SCALE GENOMIC DNA]</scope>
    <source>
        <strain evidence="3 4">2-15</strain>
    </source>
</reference>
<protein>
    <submittedName>
        <fullName evidence="3">Alpha/beta fold hydrolase</fullName>
    </submittedName>
</protein>
<evidence type="ECO:0000313" key="3">
    <source>
        <dbReference type="EMBL" id="WIX80333.1"/>
    </source>
</evidence>
<dbReference type="GO" id="GO:0016787">
    <property type="term" value="F:hydrolase activity"/>
    <property type="evidence" value="ECO:0007669"/>
    <property type="project" value="UniProtKB-KW"/>
</dbReference>
<dbReference type="SUPFAM" id="SSF53474">
    <property type="entry name" value="alpha/beta-Hydrolases"/>
    <property type="match status" value="1"/>
</dbReference>
<dbReference type="Proteomes" id="UP001236014">
    <property type="component" value="Chromosome"/>
</dbReference>
<accession>A0A9Y2MX37</accession>
<sequence>MNVETPQGTLHVHRTGTSGRPLLLLHPLALSGAVWDPVARFFSDKAQVLALDARGHGESTWDGADFTVDDMAADAAAVLEAADAGPADVVGLSMGASTALTLAATRPELVHRLVLADGTAYYGDDAVPVWAERAERATTVARDKQLEFQRDRWFAAPFLAEHPDEVERVCEIFLKTDSAAHGAACRALGGLDARARVGDVAAPTLVLVGEEDYATPPEMSEALAAGIAGAELRVLEKTRHLSLLERPDLWPSLAAFFGGPQ</sequence>
<dbReference type="RefSeq" id="WP_285970964.1">
    <property type="nucleotide sequence ID" value="NZ_CP127294.1"/>
</dbReference>
<dbReference type="PANTHER" id="PTHR43798">
    <property type="entry name" value="MONOACYLGLYCEROL LIPASE"/>
    <property type="match status" value="1"/>
</dbReference>
<name>A0A9Y2MX37_9PSEU</name>
<keyword evidence="4" id="KW-1185">Reference proteome</keyword>